<accession>A0ABP0I754</accession>
<dbReference type="Pfam" id="PF18127">
    <property type="entry name" value="NAMPT_N"/>
    <property type="match status" value="1"/>
</dbReference>
<evidence type="ECO:0000256" key="5">
    <source>
        <dbReference type="ARBA" id="ARBA00035007"/>
    </source>
</evidence>
<evidence type="ECO:0000256" key="4">
    <source>
        <dbReference type="ARBA" id="ARBA00022679"/>
    </source>
</evidence>
<organism evidence="11 12">
    <name type="scientific">Durusdinium trenchii</name>
    <dbReference type="NCBI Taxonomy" id="1381693"/>
    <lineage>
        <taxon>Eukaryota</taxon>
        <taxon>Sar</taxon>
        <taxon>Alveolata</taxon>
        <taxon>Dinophyceae</taxon>
        <taxon>Suessiales</taxon>
        <taxon>Symbiodiniaceae</taxon>
        <taxon>Durusdinium</taxon>
    </lineage>
</organism>
<dbReference type="PANTHER" id="PTHR43816">
    <property type="entry name" value="NICOTINAMIDE PHOSPHORIBOSYLTRANSFERASE"/>
    <property type="match status" value="1"/>
</dbReference>
<name>A0ABP0I754_9DINO</name>
<dbReference type="InterPro" id="IPR016471">
    <property type="entry name" value="Nicotinamide_PRibTrfase"/>
</dbReference>
<dbReference type="Pfam" id="PF04095">
    <property type="entry name" value="NAPRTase"/>
    <property type="match status" value="1"/>
</dbReference>
<evidence type="ECO:0000256" key="6">
    <source>
        <dbReference type="ARBA" id="ARBA00035024"/>
    </source>
</evidence>
<proteinExistence type="inferred from homology"/>
<evidence type="ECO:0000256" key="7">
    <source>
        <dbReference type="ARBA" id="ARBA00035036"/>
    </source>
</evidence>
<evidence type="ECO:0000259" key="9">
    <source>
        <dbReference type="Pfam" id="PF04095"/>
    </source>
</evidence>
<feature type="domain" description="Nicotinamide phosphoribosyltransferase N-terminal" evidence="10">
    <location>
        <begin position="79"/>
        <end position="179"/>
    </location>
</feature>
<comment type="similarity">
    <text evidence="1">Belongs to the NAPRTase family.</text>
</comment>
<evidence type="ECO:0000256" key="1">
    <source>
        <dbReference type="ARBA" id="ARBA00010897"/>
    </source>
</evidence>
<evidence type="ECO:0000256" key="2">
    <source>
        <dbReference type="ARBA" id="ARBA00022642"/>
    </source>
</evidence>
<keyword evidence="12" id="KW-1185">Reference proteome</keyword>
<protein>
    <recommendedName>
        <fullName evidence="7">Nicotinamide phosphoribosyltransferase</fullName>
        <ecNumber evidence="6">2.4.2.12</ecNumber>
    </recommendedName>
</protein>
<dbReference type="EC" id="2.4.2.12" evidence="6"/>
<evidence type="ECO:0000256" key="8">
    <source>
        <dbReference type="ARBA" id="ARBA00047835"/>
    </source>
</evidence>
<keyword evidence="3" id="KW-0328">Glycosyltransferase</keyword>
<dbReference type="InterPro" id="IPR041529">
    <property type="entry name" value="DUF5598"/>
</dbReference>
<evidence type="ECO:0000256" key="3">
    <source>
        <dbReference type="ARBA" id="ARBA00022676"/>
    </source>
</evidence>
<comment type="caution">
    <text evidence="11">The sequence shown here is derived from an EMBL/GenBank/DDBJ whole genome shotgun (WGS) entry which is preliminary data.</text>
</comment>
<dbReference type="InterPro" id="IPR041525">
    <property type="entry name" value="N/Namide_PRibTrfase"/>
</dbReference>
<evidence type="ECO:0000259" key="10">
    <source>
        <dbReference type="Pfam" id="PF18127"/>
    </source>
</evidence>
<dbReference type="EMBL" id="CAXAMN010002178">
    <property type="protein sequence ID" value="CAK8998123.1"/>
    <property type="molecule type" value="Genomic_DNA"/>
</dbReference>
<dbReference type="InterPro" id="IPR036068">
    <property type="entry name" value="Nicotinate_pribotase-like_C"/>
</dbReference>
<feature type="domain" description="Nicotinate/nicotinamide phosphoribosyltransferase" evidence="9">
    <location>
        <begin position="255"/>
        <end position="290"/>
    </location>
</feature>
<keyword evidence="2" id="KW-0662">Pyridine nucleotide biosynthesis</keyword>
<sequence length="296" mass="33347">MAEGRCELSAELQVLQELAAPDGTVEVERMKQVLVKIGMQPADVDAIMKSLSDKNRIPLSDFLRWVSPTPTAQTAHDTNLILCTDSYKFSHWKQYPPGTEYVYSYFESRGCERKEWNEVVFFGLQYFLKRYLLGKVITQEKIDEAVTMCSEHFVGDGLFYKEGFQYILEKHGGRLPISIKALPEGSVVPTKTALFTMVNTDPKCFWLTNFLETLLVQVWYPMTVCTNSRYQKKSIHEALVDTGNEDWLIPGGSVFKLHDFGFRGVSSVESAALGGAAHLVNFLGTDTVAALLCCKR</sequence>
<dbReference type="SUPFAM" id="SSF51690">
    <property type="entry name" value="Nicotinate/Quinolinate PRTase C-terminal domain-like"/>
    <property type="match status" value="1"/>
</dbReference>
<comment type="catalytic activity">
    <reaction evidence="8">
        <text>beta-nicotinamide D-ribonucleotide + diphosphate = 5-phospho-alpha-D-ribose 1-diphosphate + nicotinamide + H(+)</text>
        <dbReference type="Rhea" id="RHEA:16149"/>
        <dbReference type="ChEBI" id="CHEBI:14649"/>
        <dbReference type="ChEBI" id="CHEBI:15378"/>
        <dbReference type="ChEBI" id="CHEBI:17154"/>
        <dbReference type="ChEBI" id="CHEBI:33019"/>
        <dbReference type="ChEBI" id="CHEBI:58017"/>
        <dbReference type="EC" id="2.4.2.12"/>
    </reaction>
    <physiologicalReaction direction="right-to-left" evidence="8">
        <dbReference type="Rhea" id="RHEA:16151"/>
    </physiologicalReaction>
</comment>
<keyword evidence="4" id="KW-0808">Transferase</keyword>
<dbReference type="PANTHER" id="PTHR43816:SF1">
    <property type="entry name" value="NICOTINAMIDE PHOSPHORIBOSYLTRANSFERASE"/>
    <property type="match status" value="1"/>
</dbReference>
<evidence type="ECO:0000313" key="12">
    <source>
        <dbReference type="Proteomes" id="UP001642484"/>
    </source>
</evidence>
<feature type="non-terminal residue" evidence="11">
    <location>
        <position position="296"/>
    </location>
</feature>
<gene>
    <name evidence="11" type="ORF">CCMP2556_LOCUS5126</name>
</gene>
<dbReference type="Gene3D" id="3.20.20.70">
    <property type="entry name" value="Aldolase class I"/>
    <property type="match status" value="1"/>
</dbReference>
<dbReference type="Proteomes" id="UP001642484">
    <property type="component" value="Unassembled WGS sequence"/>
</dbReference>
<reference evidence="11 12" key="1">
    <citation type="submission" date="2024-02" db="EMBL/GenBank/DDBJ databases">
        <authorList>
            <person name="Chen Y."/>
            <person name="Shah S."/>
            <person name="Dougan E. K."/>
            <person name="Thang M."/>
            <person name="Chan C."/>
        </authorList>
    </citation>
    <scope>NUCLEOTIDE SEQUENCE [LARGE SCALE GENOMIC DNA]</scope>
</reference>
<dbReference type="InterPro" id="IPR013785">
    <property type="entry name" value="Aldolase_TIM"/>
</dbReference>
<comment type="pathway">
    <text evidence="5">Cofactor biosynthesis; NAD(+) biosynthesis; nicotinamide D-ribonucleotide from 5-phospho-alpha-D-ribose 1-diphosphate and nicotinamide: step 1/1.</text>
</comment>
<evidence type="ECO:0000313" key="11">
    <source>
        <dbReference type="EMBL" id="CAK8998123.1"/>
    </source>
</evidence>
<dbReference type="GO" id="GO:0016757">
    <property type="term" value="F:glycosyltransferase activity"/>
    <property type="evidence" value="ECO:0007669"/>
    <property type="project" value="UniProtKB-KW"/>
</dbReference>